<feature type="region of interest" description="Disordered" evidence="1">
    <location>
        <begin position="1"/>
        <end position="20"/>
    </location>
</feature>
<reference evidence="4" key="1">
    <citation type="submission" date="2019-07" db="EMBL/GenBank/DDBJ databases">
        <authorList>
            <person name="Palmer J.M."/>
        </authorList>
    </citation>
    <scope>NUCLEOTIDE SEQUENCE</scope>
    <source>
        <strain evidence="4">PC9</strain>
    </source>
</reference>
<feature type="transmembrane region" description="Helical" evidence="2">
    <location>
        <begin position="215"/>
        <end position="234"/>
    </location>
</feature>
<feature type="transmembrane region" description="Helical" evidence="2">
    <location>
        <begin position="254"/>
        <end position="279"/>
    </location>
</feature>
<dbReference type="Proteomes" id="UP000623687">
    <property type="component" value="Unassembled WGS sequence"/>
</dbReference>
<dbReference type="RefSeq" id="XP_036631421.1">
    <property type="nucleotide sequence ID" value="XM_036775402.1"/>
</dbReference>
<keyword evidence="2" id="KW-0472">Membrane</keyword>
<feature type="transmembrane region" description="Helical" evidence="2">
    <location>
        <begin position="144"/>
        <end position="165"/>
    </location>
</feature>
<evidence type="ECO:0000313" key="5">
    <source>
        <dbReference type="Proteomes" id="UP000623687"/>
    </source>
</evidence>
<dbReference type="GeneID" id="59375661"/>
<dbReference type="Pfam" id="PF20152">
    <property type="entry name" value="DUF6534"/>
    <property type="match status" value="1"/>
</dbReference>
<dbReference type="InterPro" id="IPR045339">
    <property type="entry name" value="DUF6534"/>
</dbReference>
<comment type="caution">
    <text evidence="4">The sequence shown here is derived from an EMBL/GenBank/DDBJ whole genome shotgun (WGS) entry which is preliminary data.</text>
</comment>
<gene>
    <name evidence="4" type="ORF">PC9H_005843</name>
</gene>
<feature type="transmembrane region" description="Helical" evidence="2">
    <location>
        <begin position="291"/>
        <end position="319"/>
    </location>
</feature>
<feature type="transmembrane region" description="Helical" evidence="2">
    <location>
        <begin position="325"/>
        <end position="350"/>
    </location>
</feature>
<dbReference type="OrthoDB" id="2535105at2759"/>
<feature type="compositionally biased region" description="Polar residues" evidence="1">
    <location>
        <begin position="416"/>
        <end position="431"/>
    </location>
</feature>
<dbReference type="PANTHER" id="PTHR40465">
    <property type="entry name" value="CHROMOSOME 1, WHOLE GENOME SHOTGUN SEQUENCE"/>
    <property type="match status" value="1"/>
</dbReference>
<protein>
    <recommendedName>
        <fullName evidence="3">DUF6534 domain-containing protein</fullName>
    </recommendedName>
</protein>
<sequence length="431" mass="47858">MTGNIRSSSRRLAPPQTRRMRTVLHRLHRNVEAFRRPADLNGGSGTPSVPPQSRGDSRSVALAPTHLYPFPFRSPSPLRPLAFVVAATTVDALDSTKMTSSDIKLTIGALQVAVTITGYLLGCSAVQTYVYFKNYPGDQQRIQSLVMLLMLIETAQQICLTHAVFVLSIQNWGNDDALLHIPKSLTATLVLTACDALLVEWFYFWRIYKLIARKWPSIIGAALSVVRFAGWMFFTSQSTHIGFASQTLVEEWKWLIVTLLVGLFVNNGFISGTILGMFLRSRPGAMSRTKLLLDQLITWTIETCLITELIYIAVIILFVTLRDSFVWLVVLACGIKVSSNCLLSSYASVLPSSCARLTARPIYSVLSCFLECSLNNRQPMHPPTEPTFGASINHDFPLIITVDTANETRRDHDTASEFTTAPNSVLAQEIK</sequence>
<dbReference type="AlphaFoldDB" id="A0A8H7DSH0"/>
<feature type="transmembrane region" description="Helical" evidence="2">
    <location>
        <begin position="107"/>
        <end position="132"/>
    </location>
</feature>
<keyword evidence="2" id="KW-0812">Transmembrane</keyword>
<evidence type="ECO:0000259" key="3">
    <source>
        <dbReference type="Pfam" id="PF20152"/>
    </source>
</evidence>
<keyword evidence="5" id="KW-1185">Reference proteome</keyword>
<dbReference type="EMBL" id="JACETU010000004">
    <property type="protein sequence ID" value="KAF7430143.1"/>
    <property type="molecule type" value="Genomic_DNA"/>
</dbReference>
<dbReference type="VEuPathDB" id="FungiDB:PC9H_005843"/>
<feature type="domain" description="DUF6534" evidence="3">
    <location>
        <begin position="268"/>
        <end position="345"/>
    </location>
</feature>
<name>A0A8H7DSH0_PLEOS</name>
<organism evidence="4 5">
    <name type="scientific">Pleurotus ostreatus</name>
    <name type="common">Oyster mushroom</name>
    <name type="synonym">White-rot fungus</name>
    <dbReference type="NCBI Taxonomy" id="5322"/>
    <lineage>
        <taxon>Eukaryota</taxon>
        <taxon>Fungi</taxon>
        <taxon>Dikarya</taxon>
        <taxon>Basidiomycota</taxon>
        <taxon>Agaricomycotina</taxon>
        <taxon>Agaricomycetes</taxon>
        <taxon>Agaricomycetidae</taxon>
        <taxon>Agaricales</taxon>
        <taxon>Pleurotineae</taxon>
        <taxon>Pleurotaceae</taxon>
        <taxon>Pleurotus</taxon>
    </lineage>
</organism>
<feature type="region of interest" description="Disordered" evidence="1">
    <location>
        <begin position="411"/>
        <end position="431"/>
    </location>
</feature>
<feature type="region of interest" description="Disordered" evidence="1">
    <location>
        <begin position="34"/>
        <end position="58"/>
    </location>
</feature>
<keyword evidence="2" id="KW-1133">Transmembrane helix</keyword>
<evidence type="ECO:0000256" key="1">
    <source>
        <dbReference type="SAM" id="MobiDB-lite"/>
    </source>
</evidence>
<evidence type="ECO:0000313" key="4">
    <source>
        <dbReference type="EMBL" id="KAF7430143.1"/>
    </source>
</evidence>
<feature type="transmembrane region" description="Helical" evidence="2">
    <location>
        <begin position="185"/>
        <end position="203"/>
    </location>
</feature>
<dbReference type="PANTHER" id="PTHR40465:SF1">
    <property type="entry name" value="DUF6534 DOMAIN-CONTAINING PROTEIN"/>
    <property type="match status" value="1"/>
</dbReference>
<accession>A0A8H7DSH0</accession>
<proteinExistence type="predicted"/>
<evidence type="ECO:0000256" key="2">
    <source>
        <dbReference type="SAM" id="Phobius"/>
    </source>
</evidence>